<organism evidence="5 6">
    <name type="scientific">Paramuricea clavata</name>
    <name type="common">Red gorgonian</name>
    <name type="synonym">Violescent sea-whip</name>
    <dbReference type="NCBI Taxonomy" id="317549"/>
    <lineage>
        <taxon>Eukaryota</taxon>
        <taxon>Metazoa</taxon>
        <taxon>Cnidaria</taxon>
        <taxon>Anthozoa</taxon>
        <taxon>Octocorallia</taxon>
        <taxon>Malacalcyonacea</taxon>
        <taxon>Plexauridae</taxon>
        <taxon>Paramuricea</taxon>
    </lineage>
</organism>
<dbReference type="InterPro" id="IPR027417">
    <property type="entry name" value="P-loop_NTPase"/>
</dbReference>
<dbReference type="OrthoDB" id="10007484at2759"/>
<protein>
    <recommendedName>
        <fullName evidence="1">ATP-dependent DNA helicase</fullName>
        <ecNumber evidence="1">5.6.2.3</ecNumber>
    </recommendedName>
</protein>
<dbReference type="SUPFAM" id="SSF52540">
    <property type="entry name" value="P-loop containing nucleoside triphosphate hydrolases"/>
    <property type="match status" value="1"/>
</dbReference>
<feature type="domain" description="Helitron helicase-like" evidence="3">
    <location>
        <begin position="572"/>
        <end position="701"/>
    </location>
</feature>
<dbReference type="GO" id="GO:0006281">
    <property type="term" value="P:DNA repair"/>
    <property type="evidence" value="ECO:0007669"/>
    <property type="project" value="UniProtKB-KW"/>
</dbReference>
<dbReference type="GO" id="GO:0000723">
    <property type="term" value="P:telomere maintenance"/>
    <property type="evidence" value="ECO:0007669"/>
    <property type="project" value="InterPro"/>
</dbReference>
<keyword evidence="1" id="KW-0234">DNA repair</keyword>
<dbReference type="InterPro" id="IPR051055">
    <property type="entry name" value="PIF1_helicase"/>
</dbReference>
<evidence type="ECO:0000256" key="1">
    <source>
        <dbReference type="RuleBase" id="RU363044"/>
    </source>
</evidence>
<evidence type="ECO:0000259" key="4">
    <source>
        <dbReference type="Pfam" id="PF20209"/>
    </source>
</evidence>
<comment type="catalytic activity">
    <reaction evidence="1">
        <text>ATP + H2O = ADP + phosphate + H(+)</text>
        <dbReference type="Rhea" id="RHEA:13065"/>
        <dbReference type="ChEBI" id="CHEBI:15377"/>
        <dbReference type="ChEBI" id="CHEBI:15378"/>
        <dbReference type="ChEBI" id="CHEBI:30616"/>
        <dbReference type="ChEBI" id="CHEBI:43474"/>
        <dbReference type="ChEBI" id="CHEBI:456216"/>
        <dbReference type="EC" id="5.6.2.3"/>
    </reaction>
</comment>
<dbReference type="Pfam" id="PF14214">
    <property type="entry name" value="Helitron_like_N"/>
    <property type="match status" value="1"/>
</dbReference>
<dbReference type="InterPro" id="IPR010285">
    <property type="entry name" value="DNA_helicase_pif1-like_DEAD"/>
</dbReference>
<keyword evidence="1" id="KW-0233">DNA recombination</keyword>
<keyword evidence="1 5" id="KW-0347">Helicase</keyword>
<dbReference type="Proteomes" id="UP001152795">
    <property type="component" value="Unassembled WGS sequence"/>
</dbReference>
<dbReference type="EMBL" id="CACRXK020000468">
    <property type="protein sequence ID" value="CAB3982122.1"/>
    <property type="molecule type" value="Genomic_DNA"/>
</dbReference>
<evidence type="ECO:0000313" key="5">
    <source>
        <dbReference type="EMBL" id="CAB3982122.1"/>
    </source>
</evidence>
<dbReference type="EC" id="5.6.2.3" evidence="1"/>
<dbReference type="InterPro" id="IPR012340">
    <property type="entry name" value="NA-bd_OB-fold"/>
</dbReference>
<keyword evidence="1" id="KW-0547">Nucleotide-binding</keyword>
<dbReference type="PANTHER" id="PTHR47642">
    <property type="entry name" value="ATP-DEPENDENT DNA HELICASE"/>
    <property type="match status" value="1"/>
</dbReference>
<feature type="domain" description="DNA helicase Pif1-like DEAD-box helicase" evidence="2">
    <location>
        <begin position="1199"/>
        <end position="1421"/>
    </location>
</feature>
<gene>
    <name evidence="5" type="ORF">PACLA_8A064629</name>
</gene>
<keyword evidence="1" id="KW-0378">Hydrolase</keyword>
<comment type="similarity">
    <text evidence="1">Belongs to the helicase family.</text>
</comment>
<sequence>MSSPKKVESPIIGYIHKLSNLKQGKKTRWCDMELQMKDKRMRVVCFSKVKRDIFEAKQQTLTPVKMSNYIISKGFQGNEEILVNDMTSVVSPAPSEYGFQYIADKQPEIVPLNEVKENIQAGEKVAVKGRIKKGSNVERVGARNLRMLKNTIFDGTSTLFLTLWENEIDSISDDRVYILSNVNVKVNDLVKTLSTTQQTIFSEVDDDDMEGLDDSVAIQMLERSDETVVLVEAFRMQLQDCELNNLLRYKNTTASSQRRVKKGAYRKESDQNKHKEHSLKKLISKFHDIVSNGPIYICTCCDQLWYKHSVFNAARIRQSNPTIQKHLLGKRSVDNIEWLCRTCRDYLAKNKIPRCAAVNGMQFPSKPAFFYLNELECRLLAPRLAFQKLMQAPRGKQLKISGNIVNVPADIANTVGMLPRLPNETGTIKVNLKRRLQYKSSALSLNVRPNKVLEAAKWLVNNGDLYKEEGIILNDTWLEDNSNIIYDERNTENLSREELVKMDCDDVDITYSKCHTCDICKSETKKLQMKILLGQSQVALRKCQRNSGTITAGQLKQPGALDNMIHQDQGFRFLRALRGSPPYFEKAKKDIFAMIRQLGPASLFCSFSSAETQWIHLLRILGKLVDNKEYTDDELENLNWEHKSRLIQSDPVTCARHFDYQVQKFLQNFLLREVSPLGKIVDWFYRVEYQQRGSPHIHMLIWLENAPAFGEDLDCVVVSFIDKIITCEKPTGDKELLTLVNRQVHRHSHMCRKKSKSVCRFNYPQPPMQSTNILYPLDTDIDDNELKQHKDAWKLIKKYLNDMKEGEDITFDQLLVNLKLTEQNYVLAIRSSLKAPTIFLKRKPNELRINNYNAACLSAWRANMDIQFALDVYACAMYIVSYISKAQKGMSELLRTACEEARRGNSTIKQQVRDIGNTFLNNVEISAQEAVYIVLQLPMRKSSRQVVFINTSPPEDRVQLLKPMQEINDMEDDSDEVYASGLIMRYTKRPVKLENLSLADWAAWYDACGKPHIKTSCELDIDNYPLETNIMEDNDDVKGDCEQKNKKRSKARIIRSVCFNKNIDSEKHFRELIMLFTSWRNEKSDLLGNCPSYKERYLQVKNAIDQQMKQYAICSEDLNDIQQQLNNMEDNNDNYDLIASGTQNIERQDESEGTQDLHSDLNANYDLSGDLGIPSNASNTEHLILHEEQDDVYRGMVQKLNKKQKEFFYHVLHLIKTSDNPFYCFLSGGAGVGKSHLTKCLYQAALKYYNTRAGDDFHQLKLLMLAPTGKAAFNIKGNTIHNALAIPACQSLKNYKPLDSSRLNTLRCQLGGLKLIFLDEISMVGSTMFNVQINNRLKDIKGSKQDFGGVSVVAIGDLFQLQPVMDRYIFKNLDNSEYAILPPNKWQDYFNMFELEEIMRQRESKVFAEILNRLREGKHTKNDILKLKERLIKENSIHEPMDVPHLFIQNQKVNKFNEKVHNAATGEKFTIKAVDSVIGANSAQLRDKILNTR</sequence>
<keyword evidence="6" id="KW-1185">Reference proteome</keyword>
<evidence type="ECO:0000259" key="2">
    <source>
        <dbReference type="Pfam" id="PF05970"/>
    </source>
</evidence>
<dbReference type="Gene3D" id="2.40.50.140">
    <property type="entry name" value="Nucleic acid-binding proteins"/>
    <property type="match status" value="1"/>
</dbReference>
<keyword evidence="1" id="KW-0227">DNA damage</keyword>
<dbReference type="GO" id="GO:0016787">
    <property type="term" value="F:hydrolase activity"/>
    <property type="evidence" value="ECO:0007669"/>
    <property type="project" value="UniProtKB-KW"/>
</dbReference>
<dbReference type="GO" id="GO:0043139">
    <property type="term" value="F:5'-3' DNA helicase activity"/>
    <property type="evidence" value="ECO:0007669"/>
    <property type="project" value="UniProtKB-EC"/>
</dbReference>
<dbReference type="Pfam" id="PF20209">
    <property type="entry name" value="DUF6570"/>
    <property type="match status" value="1"/>
</dbReference>
<dbReference type="PANTHER" id="PTHR47642:SF8">
    <property type="entry name" value="ATP-DEPENDENT DNA HELICASE"/>
    <property type="match status" value="1"/>
</dbReference>
<keyword evidence="1" id="KW-0067">ATP-binding</keyword>
<dbReference type="Gene3D" id="3.40.50.300">
    <property type="entry name" value="P-loop containing nucleotide triphosphate hydrolases"/>
    <property type="match status" value="1"/>
</dbReference>
<feature type="domain" description="DUF6570" evidence="4">
    <location>
        <begin position="349"/>
        <end position="477"/>
    </location>
</feature>
<dbReference type="InterPro" id="IPR046700">
    <property type="entry name" value="DUF6570"/>
</dbReference>
<evidence type="ECO:0000259" key="3">
    <source>
        <dbReference type="Pfam" id="PF14214"/>
    </source>
</evidence>
<comment type="cofactor">
    <cofactor evidence="1">
        <name>Mg(2+)</name>
        <dbReference type="ChEBI" id="CHEBI:18420"/>
    </cofactor>
</comment>
<proteinExistence type="inferred from homology"/>
<dbReference type="GO" id="GO:0006310">
    <property type="term" value="P:DNA recombination"/>
    <property type="evidence" value="ECO:0007669"/>
    <property type="project" value="UniProtKB-KW"/>
</dbReference>
<dbReference type="Pfam" id="PF05970">
    <property type="entry name" value="PIF1"/>
    <property type="match status" value="1"/>
</dbReference>
<accession>A0A6S7G0L6</accession>
<evidence type="ECO:0000313" key="6">
    <source>
        <dbReference type="Proteomes" id="UP001152795"/>
    </source>
</evidence>
<dbReference type="InterPro" id="IPR025476">
    <property type="entry name" value="Helitron_helicase-like"/>
</dbReference>
<dbReference type="GO" id="GO:0005524">
    <property type="term" value="F:ATP binding"/>
    <property type="evidence" value="ECO:0007669"/>
    <property type="project" value="UniProtKB-KW"/>
</dbReference>
<comment type="caution">
    <text evidence="5">The sequence shown here is derived from an EMBL/GenBank/DDBJ whole genome shotgun (WGS) entry which is preliminary data.</text>
</comment>
<dbReference type="SUPFAM" id="SSF50249">
    <property type="entry name" value="Nucleic acid-binding proteins"/>
    <property type="match status" value="1"/>
</dbReference>
<reference evidence="5" key="1">
    <citation type="submission" date="2020-04" db="EMBL/GenBank/DDBJ databases">
        <authorList>
            <person name="Alioto T."/>
            <person name="Alioto T."/>
            <person name="Gomez Garrido J."/>
        </authorList>
    </citation>
    <scope>NUCLEOTIDE SEQUENCE</scope>
    <source>
        <strain evidence="5">A484AB</strain>
    </source>
</reference>
<name>A0A6S7G0L6_PARCT</name>